<organism evidence="1 2">
    <name type="scientific">Paenibacillus baimaensis</name>
    <dbReference type="NCBI Taxonomy" id="2982185"/>
    <lineage>
        <taxon>Bacteria</taxon>
        <taxon>Bacillati</taxon>
        <taxon>Bacillota</taxon>
        <taxon>Bacilli</taxon>
        <taxon>Bacillales</taxon>
        <taxon>Paenibacillaceae</taxon>
        <taxon>Paenibacillus</taxon>
    </lineage>
</organism>
<keyword evidence="2" id="KW-1185">Reference proteome</keyword>
<evidence type="ECO:0000313" key="1">
    <source>
        <dbReference type="EMBL" id="MCU6790816.1"/>
    </source>
</evidence>
<evidence type="ECO:0000313" key="2">
    <source>
        <dbReference type="Proteomes" id="UP001652445"/>
    </source>
</evidence>
<protein>
    <recommendedName>
        <fullName evidence="3">Secreted protein</fullName>
    </recommendedName>
</protein>
<proteinExistence type="predicted"/>
<name>A0ABT2U869_9BACL</name>
<accession>A0ABT2U869</accession>
<dbReference type="EMBL" id="JAOQIO010000006">
    <property type="protein sequence ID" value="MCU6790816.1"/>
    <property type="molecule type" value="Genomic_DNA"/>
</dbReference>
<dbReference type="Proteomes" id="UP001652445">
    <property type="component" value="Unassembled WGS sequence"/>
</dbReference>
<gene>
    <name evidence="1" type="ORF">OB236_01630</name>
</gene>
<comment type="caution">
    <text evidence="1">The sequence shown here is derived from an EMBL/GenBank/DDBJ whole genome shotgun (WGS) entry which is preliminary data.</text>
</comment>
<reference evidence="1 2" key="1">
    <citation type="submission" date="2022-09" db="EMBL/GenBank/DDBJ databases">
        <authorList>
            <person name="Han X.L."/>
            <person name="Wang Q."/>
            <person name="Lu T."/>
        </authorList>
    </citation>
    <scope>NUCLEOTIDE SEQUENCE [LARGE SCALE GENOMIC DNA]</scope>
    <source>
        <strain evidence="1 2">WQ 127069</strain>
    </source>
</reference>
<sequence>MTRLTLNVQSFAIYLLQTSVCITHTDSSPKVGGAVEYLQPRLLIHSHAVIDDRYLHVLDMLDNLEPHRSALGAH</sequence>
<evidence type="ECO:0008006" key="3">
    <source>
        <dbReference type="Google" id="ProtNLM"/>
    </source>
</evidence>